<sequence>MRAPLRAALLILAGCALASAAPAPNATGNVGEPCKNGTACVTGICVRDECISPEAACALSAAAPASGCVGNMSAPFAAVQCGDATDRVVTALKLASSLGSTINSTKCYSSGPASCVVLRDGAALAHYGAQCVAVASGAAARGAATLGAALAAALLAAALA</sequence>
<dbReference type="EMBL" id="BDRX01000047">
    <property type="protein sequence ID" value="GBF94004.1"/>
    <property type="molecule type" value="Genomic_DNA"/>
</dbReference>
<dbReference type="AlphaFoldDB" id="A0A2V0P297"/>
<gene>
    <name evidence="2" type="ORF">Rsub_07272</name>
</gene>
<organism evidence="2 3">
    <name type="scientific">Raphidocelis subcapitata</name>
    <dbReference type="NCBI Taxonomy" id="307507"/>
    <lineage>
        <taxon>Eukaryota</taxon>
        <taxon>Viridiplantae</taxon>
        <taxon>Chlorophyta</taxon>
        <taxon>core chlorophytes</taxon>
        <taxon>Chlorophyceae</taxon>
        <taxon>CS clade</taxon>
        <taxon>Sphaeropleales</taxon>
        <taxon>Selenastraceae</taxon>
        <taxon>Raphidocelis</taxon>
    </lineage>
</organism>
<protein>
    <submittedName>
        <fullName evidence="2">Uncharacterized protein</fullName>
    </submittedName>
</protein>
<accession>A0A2V0P297</accession>
<feature type="chain" id="PRO_5015891423" evidence="1">
    <location>
        <begin position="21"/>
        <end position="160"/>
    </location>
</feature>
<keyword evidence="3" id="KW-1185">Reference proteome</keyword>
<evidence type="ECO:0000313" key="2">
    <source>
        <dbReference type="EMBL" id="GBF94004.1"/>
    </source>
</evidence>
<name>A0A2V0P297_9CHLO</name>
<keyword evidence="1" id="KW-0732">Signal</keyword>
<evidence type="ECO:0000256" key="1">
    <source>
        <dbReference type="SAM" id="SignalP"/>
    </source>
</evidence>
<comment type="caution">
    <text evidence="2">The sequence shown here is derived from an EMBL/GenBank/DDBJ whole genome shotgun (WGS) entry which is preliminary data.</text>
</comment>
<reference evidence="2 3" key="1">
    <citation type="journal article" date="2018" name="Sci. Rep.">
        <title>Raphidocelis subcapitata (=Pseudokirchneriella subcapitata) provides an insight into genome evolution and environmental adaptations in the Sphaeropleales.</title>
        <authorList>
            <person name="Suzuki S."/>
            <person name="Yamaguchi H."/>
            <person name="Nakajima N."/>
            <person name="Kawachi M."/>
        </authorList>
    </citation>
    <scope>NUCLEOTIDE SEQUENCE [LARGE SCALE GENOMIC DNA]</scope>
    <source>
        <strain evidence="2 3">NIES-35</strain>
    </source>
</reference>
<dbReference type="Proteomes" id="UP000247498">
    <property type="component" value="Unassembled WGS sequence"/>
</dbReference>
<evidence type="ECO:0000313" key="3">
    <source>
        <dbReference type="Proteomes" id="UP000247498"/>
    </source>
</evidence>
<feature type="signal peptide" evidence="1">
    <location>
        <begin position="1"/>
        <end position="20"/>
    </location>
</feature>
<dbReference type="InParanoid" id="A0A2V0P297"/>
<proteinExistence type="predicted"/>